<dbReference type="KEGG" id="pcm:AY601_2514"/>
<keyword evidence="3" id="KW-1185">Reference proteome</keyword>
<feature type="transmembrane region" description="Helical" evidence="1">
    <location>
        <begin position="9"/>
        <end position="28"/>
    </location>
</feature>
<keyword evidence="1" id="KW-0472">Membrane</keyword>
<dbReference type="AlphaFoldDB" id="A0A127VDI1"/>
<dbReference type="EMBL" id="CP014504">
    <property type="protein sequence ID" value="AMP99403.1"/>
    <property type="molecule type" value="Genomic_DNA"/>
</dbReference>
<accession>A0A127VDI1</accession>
<protein>
    <submittedName>
        <fullName evidence="2">Uncharacterized protein</fullName>
    </submittedName>
</protein>
<evidence type="ECO:0000256" key="1">
    <source>
        <dbReference type="SAM" id="Phobius"/>
    </source>
</evidence>
<reference evidence="2 3" key="1">
    <citation type="submission" date="2016-03" db="EMBL/GenBank/DDBJ databases">
        <title>Complete genome sequence of Pedobacter cryoconitis PAMC 27485.</title>
        <authorList>
            <person name="Lee J."/>
            <person name="Kim O.-S."/>
        </authorList>
    </citation>
    <scope>NUCLEOTIDE SEQUENCE [LARGE SCALE GENOMIC DNA]</scope>
    <source>
        <strain evidence="2 3">PAMC 27485</strain>
    </source>
</reference>
<dbReference type="PATRIC" id="fig|188932.3.peg.2625"/>
<evidence type="ECO:0000313" key="2">
    <source>
        <dbReference type="EMBL" id="AMP99403.1"/>
    </source>
</evidence>
<proteinExistence type="predicted"/>
<keyword evidence="1" id="KW-1133">Transmembrane helix</keyword>
<dbReference type="RefSeq" id="WP_232324585.1">
    <property type="nucleotide sequence ID" value="NZ_CP014504.1"/>
</dbReference>
<name>A0A127VDI1_9SPHI</name>
<organism evidence="2 3">
    <name type="scientific">Pedobacter cryoconitis</name>
    <dbReference type="NCBI Taxonomy" id="188932"/>
    <lineage>
        <taxon>Bacteria</taxon>
        <taxon>Pseudomonadati</taxon>
        <taxon>Bacteroidota</taxon>
        <taxon>Sphingobacteriia</taxon>
        <taxon>Sphingobacteriales</taxon>
        <taxon>Sphingobacteriaceae</taxon>
        <taxon>Pedobacter</taxon>
    </lineage>
</organism>
<dbReference type="Proteomes" id="UP000071561">
    <property type="component" value="Chromosome"/>
</dbReference>
<evidence type="ECO:0000313" key="3">
    <source>
        <dbReference type="Proteomes" id="UP000071561"/>
    </source>
</evidence>
<sequence length="171" mass="19935">MMSTNAKKIFLLLTIVVPFLAYCVFYYMPIIKNAPFRSDEFVSFQFKWGAGNDLVNSYDSATGDYQYLNSKDSLIKTNVKLRQNDIIYIHNKASEIGFWNFPDVIANAGTDLNKSKVLRYVMQFNYKRKTKKVIFVTDYSDIAKLRDVAKQMKTLLEQSINDAEERYTKKK</sequence>
<keyword evidence="1" id="KW-0812">Transmembrane</keyword>
<gene>
    <name evidence="2" type="ORF">AY601_2514</name>
</gene>